<dbReference type="SUPFAM" id="SSF103481">
    <property type="entry name" value="Multidrug resistance efflux transporter EmrE"/>
    <property type="match status" value="2"/>
</dbReference>
<evidence type="ECO:0000256" key="1">
    <source>
        <dbReference type="ARBA" id="ARBA00004141"/>
    </source>
</evidence>
<feature type="transmembrane region" description="Helical" evidence="6">
    <location>
        <begin position="75"/>
        <end position="95"/>
    </location>
</feature>
<dbReference type="InterPro" id="IPR037185">
    <property type="entry name" value="EmrE-like"/>
</dbReference>
<dbReference type="FunCoup" id="A0A2G4YUL5">
    <property type="interactions" value="110"/>
</dbReference>
<evidence type="ECO:0000313" key="8">
    <source>
        <dbReference type="EMBL" id="PHZ86034.1"/>
    </source>
</evidence>
<keyword evidence="3 6" id="KW-0812">Transmembrane</keyword>
<dbReference type="Pfam" id="PF00892">
    <property type="entry name" value="EamA"/>
    <property type="match status" value="2"/>
</dbReference>
<evidence type="ECO:0000256" key="2">
    <source>
        <dbReference type="ARBA" id="ARBA00009853"/>
    </source>
</evidence>
<dbReference type="EMBL" id="PDEM01000009">
    <property type="protein sequence ID" value="PHZ86034.1"/>
    <property type="molecule type" value="Genomic_DNA"/>
</dbReference>
<dbReference type="PANTHER" id="PTHR22911">
    <property type="entry name" value="ACYL-MALONYL CONDENSING ENZYME-RELATED"/>
    <property type="match status" value="1"/>
</dbReference>
<feature type="domain" description="EamA" evidence="7">
    <location>
        <begin position="15"/>
        <end position="146"/>
    </location>
</feature>
<proteinExistence type="inferred from homology"/>
<feature type="transmembrane region" description="Helical" evidence="6">
    <location>
        <begin position="247"/>
        <end position="263"/>
    </location>
</feature>
<dbReference type="InterPro" id="IPR000620">
    <property type="entry name" value="EamA_dom"/>
</dbReference>
<accession>A0A2G4YUL5</accession>
<keyword evidence="9" id="KW-1185">Reference proteome</keyword>
<gene>
    <name evidence="8" type="ORF">CRD36_05015</name>
</gene>
<comment type="similarity">
    <text evidence="2">Belongs to the drug/metabolite transporter (DMT) superfamily. 10 TMS drug/metabolite exporter (DME) (TC 2.A.7.3) family.</text>
</comment>
<feature type="transmembrane region" description="Helical" evidence="6">
    <location>
        <begin position="269"/>
        <end position="286"/>
    </location>
</feature>
<evidence type="ECO:0000256" key="3">
    <source>
        <dbReference type="ARBA" id="ARBA00022692"/>
    </source>
</evidence>
<evidence type="ECO:0000313" key="9">
    <source>
        <dbReference type="Proteomes" id="UP000229730"/>
    </source>
</evidence>
<feature type="transmembrane region" description="Helical" evidence="6">
    <location>
        <begin position="46"/>
        <end position="63"/>
    </location>
</feature>
<dbReference type="RefSeq" id="WP_099471618.1">
    <property type="nucleotide sequence ID" value="NZ_CP041025.1"/>
</dbReference>
<reference evidence="8 9" key="1">
    <citation type="submission" date="2017-10" db="EMBL/GenBank/DDBJ databases">
        <title>Frigbacter circumglobatus gen. nov. sp. nov., isolated from sediment cultured in situ.</title>
        <authorList>
            <person name="Zhao Z."/>
        </authorList>
    </citation>
    <scope>NUCLEOTIDE SEQUENCE [LARGE SCALE GENOMIC DNA]</scope>
    <source>
        <strain evidence="8 9">ZYL</strain>
    </source>
</reference>
<dbReference type="GO" id="GO:0016020">
    <property type="term" value="C:membrane"/>
    <property type="evidence" value="ECO:0007669"/>
    <property type="project" value="UniProtKB-SubCell"/>
</dbReference>
<evidence type="ECO:0000259" key="7">
    <source>
        <dbReference type="Pfam" id="PF00892"/>
    </source>
</evidence>
<organism evidence="8 9">
    <name type="scientific">Paremcibacter congregatus</name>
    <dbReference type="NCBI Taxonomy" id="2043170"/>
    <lineage>
        <taxon>Bacteria</taxon>
        <taxon>Pseudomonadati</taxon>
        <taxon>Pseudomonadota</taxon>
        <taxon>Alphaproteobacteria</taxon>
        <taxon>Emcibacterales</taxon>
        <taxon>Emcibacteraceae</taxon>
        <taxon>Paremcibacter</taxon>
    </lineage>
</organism>
<dbReference type="InParanoid" id="A0A2G4YUL5"/>
<feature type="transmembrane region" description="Helical" evidence="6">
    <location>
        <begin position="155"/>
        <end position="174"/>
    </location>
</feature>
<evidence type="ECO:0000256" key="5">
    <source>
        <dbReference type="ARBA" id="ARBA00023136"/>
    </source>
</evidence>
<dbReference type="PANTHER" id="PTHR22911:SF6">
    <property type="entry name" value="SOLUTE CARRIER FAMILY 35 MEMBER G1"/>
    <property type="match status" value="1"/>
</dbReference>
<keyword evidence="4 6" id="KW-1133">Transmembrane helix</keyword>
<dbReference type="Proteomes" id="UP000229730">
    <property type="component" value="Unassembled WGS sequence"/>
</dbReference>
<dbReference type="OrthoDB" id="9812899at2"/>
<feature type="domain" description="EamA" evidence="7">
    <location>
        <begin position="155"/>
        <end position="285"/>
    </location>
</feature>
<comment type="subcellular location">
    <subcellularLocation>
        <location evidence="1">Membrane</location>
        <topology evidence="1">Multi-pass membrane protein</topology>
    </subcellularLocation>
</comment>
<dbReference type="AlphaFoldDB" id="A0A2G4YUL5"/>
<evidence type="ECO:0000256" key="6">
    <source>
        <dbReference type="SAM" id="Phobius"/>
    </source>
</evidence>
<evidence type="ECO:0000256" key="4">
    <source>
        <dbReference type="ARBA" id="ARBA00022989"/>
    </source>
</evidence>
<feature type="transmembrane region" description="Helical" evidence="6">
    <location>
        <begin position="212"/>
        <end position="235"/>
    </location>
</feature>
<protein>
    <recommendedName>
        <fullName evidence="7">EamA domain-containing protein</fullName>
    </recommendedName>
</protein>
<keyword evidence="5 6" id="KW-0472">Membrane</keyword>
<feature type="transmembrane region" description="Helical" evidence="6">
    <location>
        <begin position="186"/>
        <end position="206"/>
    </location>
</feature>
<feature type="transmembrane region" description="Helical" evidence="6">
    <location>
        <begin position="132"/>
        <end position="149"/>
    </location>
</feature>
<sequence>MTSPAPDIPETNNFLGIGFILMSCVTMTLSALLIRHIGKDLGSFEVVLIRCSFTLIFTLVLNARLGGKLFHSPRPVLLTLRSIILAVIVLGNFYAIVHLPLVQVTALQFTKPLFIVALAALFLSENIRLPRTMATLCGFIGILVILRPGEAELHIAHLAVLSAALGMAVIAIITKKLTRDHLSCTMVFYGNLVIILICSLPAFMNWQMPSLLQWGLIAALGLSTYGGQTFMVQAYRHGDTTVVSPFEYVRIIFIAIAGFIVFGEIPDRWTLGGAAIIIGATLFIAYRESRKKRRAAAGL</sequence>
<name>A0A2G4YUL5_9PROT</name>
<feature type="transmembrane region" description="Helical" evidence="6">
    <location>
        <begin position="12"/>
        <end position="34"/>
    </location>
</feature>
<comment type="caution">
    <text evidence="8">The sequence shown here is derived from an EMBL/GenBank/DDBJ whole genome shotgun (WGS) entry which is preliminary data.</text>
</comment>